<evidence type="ECO:0000313" key="3">
    <source>
        <dbReference type="Proteomes" id="UP000548476"/>
    </source>
</evidence>
<evidence type="ECO:0000259" key="1">
    <source>
        <dbReference type="Pfam" id="PF15919"/>
    </source>
</evidence>
<dbReference type="EMBL" id="JACHGT010000011">
    <property type="protein sequence ID" value="MBB6037121.1"/>
    <property type="molecule type" value="Genomic_DNA"/>
</dbReference>
<dbReference type="Pfam" id="PF15919">
    <property type="entry name" value="HicB_lk_antitox"/>
    <property type="match status" value="1"/>
</dbReference>
<dbReference type="Gene3D" id="3.30.160.250">
    <property type="match status" value="1"/>
</dbReference>
<keyword evidence="3" id="KW-1185">Reference proteome</keyword>
<comment type="caution">
    <text evidence="2">The sequence shown here is derived from an EMBL/GenBank/DDBJ whole genome shotgun (WGS) entry which is preliminary data.</text>
</comment>
<dbReference type="InterPro" id="IPR031807">
    <property type="entry name" value="HicB-like"/>
</dbReference>
<name>A0A841FIF1_9ACTN</name>
<dbReference type="Proteomes" id="UP000548476">
    <property type="component" value="Unassembled WGS sequence"/>
</dbReference>
<dbReference type="InterPro" id="IPR035069">
    <property type="entry name" value="TTHA1013/TTHA0281-like"/>
</dbReference>
<reference evidence="2 3" key="1">
    <citation type="submission" date="2020-08" db="EMBL/GenBank/DDBJ databases">
        <title>Genomic Encyclopedia of Type Strains, Phase IV (KMG-IV): sequencing the most valuable type-strain genomes for metagenomic binning, comparative biology and taxonomic classification.</title>
        <authorList>
            <person name="Goeker M."/>
        </authorList>
    </citation>
    <scope>NUCLEOTIDE SEQUENCE [LARGE SCALE GENOMIC DNA]</scope>
    <source>
        <strain evidence="2 3">YIM 65646</strain>
    </source>
</reference>
<feature type="domain" description="HicB-like antitoxin of toxin-antitoxin system" evidence="1">
    <location>
        <begin position="9"/>
        <end position="49"/>
    </location>
</feature>
<proteinExistence type="predicted"/>
<accession>A0A841FIF1</accession>
<organism evidence="2 3">
    <name type="scientific">Phytomonospora endophytica</name>
    <dbReference type="NCBI Taxonomy" id="714109"/>
    <lineage>
        <taxon>Bacteria</taxon>
        <taxon>Bacillati</taxon>
        <taxon>Actinomycetota</taxon>
        <taxon>Actinomycetes</taxon>
        <taxon>Micromonosporales</taxon>
        <taxon>Micromonosporaceae</taxon>
        <taxon>Phytomonospora</taxon>
    </lineage>
</organism>
<dbReference type="RefSeq" id="WP_184789943.1">
    <property type="nucleotide sequence ID" value="NZ_BONT01000106.1"/>
</dbReference>
<dbReference type="SUPFAM" id="SSF143100">
    <property type="entry name" value="TTHA1013/TTHA0281-like"/>
    <property type="match status" value="1"/>
</dbReference>
<sequence length="128" mass="13642">MSTYQAVAEREGAWWAVTVPELPGVFTQGRTWAQAQEMARDAIASMLDVDPEHVDVELVPILPDHGETAIEALQAARDRKRAAVAAEAQAMRDAIDRLKAAGVSVRDAGAILGISYQRVSQLSAGSSG</sequence>
<evidence type="ECO:0000313" key="2">
    <source>
        <dbReference type="EMBL" id="MBB6037121.1"/>
    </source>
</evidence>
<gene>
    <name evidence="2" type="ORF">HNR73_004994</name>
</gene>
<protein>
    <submittedName>
        <fullName evidence="2">Putative RNase H-like HicB family nuclease</fullName>
    </submittedName>
</protein>
<dbReference type="AlphaFoldDB" id="A0A841FIF1"/>